<dbReference type="EMBL" id="WLYK01000017">
    <property type="protein sequence ID" value="MTD17285.1"/>
    <property type="molecule type" value="Genomic_DNA"/>
</dbReference>
<dbReference type="PANTHER" id="PTHR41878:SF1">
    <property type="entry name" value="TNPR PROTEIN"/>
    <property type="match status" value="1"/>
</dbReference>
<reference evidence="2 3" key="1">
    <citation type="submission" date="2019-11" db="EMBL/GenBank/DDBJ databases">
        <authorList>
            <person name="Jiang L.-Q."/>
        </authorList>
    </citation>
    <scope>NUCLEOTIDE SEQUENCE [LARGE SCALE GENOMIC DNA]</scope>
    <source>
        <strain evidence="2 3">YIM 132087</strain>
    </source>
</reference>
<name>A0A7K1FSZ8_9ACTN</name>
<dbReference type="Gene3D" id="3.10.290.30">
    <property type="entry name" value="MM3350-like"/>
    <property type="match status" value="1"/>
</dbReference>
<comment type="caution">
    <text evidence="2">The sequence shown here is derived from an EMBL/GenBank/DDBJ whole genome shotgun (WGS) entry which is preliminary data.</text>
</comment>
<sequence>MARKNPVGPDLPDGLSDAIANMSPLELQELMAQFGISVVGPGAPPPSGGRGLYGFTPPPRPDLRRPRRSSPVILRVRVDLKGATPPIWRRLELSSDLELATVHQIIQACFGWWDYHLHRFSIGGDPFAWDAQVFVCEEDAEHSDDEPDGLLDRDVRLDETMSVPGDVLQYVYDYGDHWDLSIRLEAIVPITDQPRARCITGRRAGPPEDCGSVRDGDELATLLDDPAAFDVEMVNAAIDEIIDDADRPRLRTELELSFRRMDPSLVGVFVEAGLGLDPDLRPDPAEVADRLRPFLHLLDRCRPNGLQLTTAGWLPPVVVEEVAALLPTAAEWIGKKNREDLTPPVHIFRGLLTRLGLVRKFKGKLILTKAGKGATDPERLWRVLGDKLASLSPSEPEVLGILLRALLLVGPDRSDGSAAEVVARALTSMGWSEGAGPIRPQTVDDIWDPARRLLAELSRKPVRGWQPDPSDPVVRALLTDVVLGLV</sequence>
<dbReference type="RefSeq" id="WP_154771276.1">
    <property type="nucleotide sequence ID" value="NZ_WLYK01000017.1"/>
</dbReference>
<organism evidence="2 3">
    <name type="scientific">Nakamurella alba</name>
    <dbReference type="NCBI Taxonomy" id="2665158"/>
    <lineage>
        <taxon>Bacteria</taxon>
        <taxon>Bacillati</taxon>
        <taxon>Actinomycetota</taxon>
        <taxon>Actinomycetes</taxon>
        <taxon>Nakamurellales</taxon>
        <taxon>Nakamurellaceae</taxon>
        <taxon>Nakamurella</taxon>
    </lineage>
</organism>
<dbReference type="InterPro" id="IPR012912">
    <property type="entry name" value="Plasmid_pRiA4b_Orf3-like"/>
</dbReference>
<protein>
    <recommendedName>
        <fullName evidence="1">Plasmid pRiA4b Orf3-like domain-containing protein</fullName>
    </recommendedName>
</protein>
<dbReference type="SUPFAM" id="SSF159941">
    <property type="entry name" value="MM3350-like"/>
    <property type="match status" value="1"/>
</dbReference>
<dbReference type="InterPro" id="IPR024047">
    <property type="entry name" value="MM3350-like_sf"/>
</dbReference>
<keyword evidence="3" id="KW-1185">Reference proteome</keyword>
<evidence type="ECO:0000259" key="1">
    <source>
        <dbReference type="Pfam" id="PF07929"/>
    </source>
</evidence>
<gene>
    <name evidence="2" type="ORF">GIS00_25465</name>
</gene>
<accession>A0A7K1FSZ8</accession>
<proteinExistence type="predicted"/>
<evidence type="ECO:0000313" key="2">
    <source>
        <dbReference type="EMBL" id="MTD17285.1"/>
    </source>
</evidence>
<dbReference type="AlphaFoldDB" id="A0A7K1FSZ8"/>
<dbReference type="Pfam" id="PF07929">
    <property type="entry name" value="PRiA4_ORF3"/>
    <property type="match status" value="1"/>
</dbReference>
<dbReference type="PANTHER" id="PTHR41878">
    <property type="entry name" value="LEXA REPRESSOR-RELATED"/>
    <property type="match status" value="1"/>
</dbReference>
<evidence type="ECO:0000313" key="3">
    <source>
        <dbReference type="Proteomes" id="UP000460221"/>
    </source>
</evidence>
<dbReference type="Proteomes" id="UP000460221">
    <property type="component" value="Unassembled WGS sequence"/>
</dbReference>
<feature type="domain" description="Plasmid pRiA4b Orf3-like" evidence="1">
    <location>
        <begin position="73"/>
        <end position="233"/>
    </location>
</feature>